<organism evidence="1 2">
    <name type="scientific">Coprinopsis marcescibilis</name>
    <name type="common">Agaric fungus</name>
    <name type="synonym">Psathyrella marcescibilis</name>
    <dbReference type="NCBI Taxonomy" id="230819"/>
    <lineage>
        <taxon>Eukaryota</taxon>
        <taxon>Fungi</taxon>
        <taxon>Dikarya</taxon>
        <taxon>Basidiomycota</taxon>
        <taxon>Agaricomycotina</taxon>
        <taxon>Agaricomycetes</taxon>
        <taxon>Agaricomycetidae</taxon>
        <taxon>Agaricales</taxon>
        <taxon>Agaricineae</taxon>
        <taxon>Psathyrellaceae</taxon>
        <taxon>Coprinopsis</taxon>
    </lineage>
</organism>
<dbReference type="EMBL" id="ML210863">
    <property type="protein sequence ID" value="TFK16393.1"/>
    <property type="molecule type" value="Genomic_DNA"/>
</dbReference>
<proteinExistence type="predicted"/>
<dbReference type="Proteomes" id="UP000307440">
    <property type="component" value="Unassembled WGS sequence"/>
</dbReference>
<gene>
    <name evidence="1" type="ORF">FA15DRAFT_607434</name>
</gene>
<protein>
    <submittedName>
        <fullName evidence="1">Uncharacterized protein</fullName>
    </submittedName>
</protein>
<evidence type="ECO:0000313" key="1">
    <source>
        <dbReference type="EMBL" id="TFK16393.1"/>
    </source>
</evidence>
<name>A0A5C3K9X1_COPMA</name>
<keyword evidence="2" id="KW-1185">Reference proteome</keyword>
<sequence length="72" mass="8716">MRTVLLATGENYGHWNSYRENHYMARLKEIKEGRAVLLTAKEWQDKMRGQKDLRRFKLRVEAKSKEFLDNFL</sequence>
<evidence type="ECO:0000313" key="2">
    <source>
        <dbReference type="Proteomes" id="UP000307440"/>
    </source>
</evidence>
<accession>A0A5C3K9X1</accession>
<reference evidence="1 2" key="1">
    <citation type="journal article" date="2019" name="Nat. Ecol. Evol.">
        <title>Megaphylogeny resolves global patterns of mushroom evolution.</title>
        <authorList>
            <person name="Varga T."/>
            <person name="Krizsan K."/>
            <person name="Foldi C."/>
            <person name="Dima B."/>
            <person name="Sanchez-Garcia M."/>
            <person name="Sanchez-Ramirez S."/>
            <person name="Szollosi G.J."/>
            <person name="Szarkandi J.G."/>
            <person name="Papp V."/>
            <person name="Albert L."/>
            <person name="Andreopoulos W."/>
            <person name="Angelini C."/>
            <person name="Antonin V."/>
            <person name="Barry K.W."/>
            <person name="Bougher N.L."/>
            <person name="Buchanan P."/>
            <person name="Buyck B."/>
            <person name="Bense V."/>
            <person name="Catcheside P."/>
            <person name="Chovatia M."/>
            <person name="Cooper J."/>
            <person name="Damon W."/>
            <person name="Desjardin D."/>
            <person name="Finy P."/>
            <person name="Geml J."/>
            <person name="Haridas S."/>
            <person name="Hughes K."/>
            <person name="Justo A."/>
            <person name="Karasinski D."/>
            <person name="Kautmanova I."/>
            <person name="Kiss B."/>
            <person name="Kocsube S."/>
            <person name="Kotiranta H."/>
            <person name="LaButti K.M."/>
            <person name="Lechner B.E."/>
            <person name="Liimatainen K."/>
            <person name="Lipzen A."/>
            <person name="Lukacs Z."/>
            <person name="Mihaltcheva S."/>
            <person name="Morgado L.N."/>
            <person name="Niskanen T."/>
            <person name="Noordeloos M.E."/>
            <person name="Ohm R.A."/>
            <person name="Ortiz-Santana B."/>
            <person name="Ovrebo C."/>
            <person name="Racz N."/>
            <person name="Riley R."/>
            <person name="Savchenko A."/>
            <person name="Shiryaev A."/>
            <person name="Soop K."/>
            <person name="Spirin V."/>
            <person name="Szebenyi C."/>
            <person name="Tomsovsky M."/>
            <person name="Tulloss R.E."/>
            <person name="Uehling J."/>
            <person name="Grigoriev I.V."/>
            <person name="Vagvolgyi C."/>
            <person name="Papp T."/>
            <person name="Martin F.M."/>
            <person name="Miettinen O."/>
            <person name="Hibbett D.S."/>
            <person name="Nagy L.G."/>
        </authorList>
    </citation>
    <scope>NUCLEOTIDE SEQUENCE [LARGE SCALE GENOMIC DNA]</scope>
    <source>
        <strain evidence="1 2">CBS 121175</strain>
    </source>
</reference>
<dbReference type="AlphaFoldDB" id="A0A5C3K9X1"/>